<dbReference type="GO" id="GO:0005886">
    <property type="term" value="C:plasma membrane"/>
    <property type="evidence" value="ECO:0007669"/>
    <property type="project" value="UniProtKB-SubCell"/>
</dbReference>
<feature type="transmembrane region" description="Helical" evidence="7">
    <location>
        <begin position="155"/>
        <end position="173"/>
    </location>
</feature>
<evidence type="ECO:0000256" key="5">
    <source>
        <dbReference type="ARBA" id="ARBA00022989"/>
    </source>
</evidence>
<comment type="subcellular location">
    <subcellularLocation>
        <location evidence="1">Cell membrane</location>
        <topology evidence="1">Multi-pass membrane protein</topology>
    </subcellularLocation>
</comment>
<organism evidence="8 9">
    <name type="scientific">Hyella patelloides LEGE 07179</name>
    <dbReference type="NCBI Taxonomy" id="945734"/>
    <lineage>
        <taxon>Bacteria</taxon>
        <taxon>Bacillati</taxon>
        <taxon>Cyanobacteriota</taxon>
        <taxon>Cyanophyceae</taxon>
        <taxon>Pleurocapsales</taxon>
        <taxon>Hyellaceae</taxon>
        <taxon>Hyella</taxon>
    </lineage>
</organism>
<keyword evidence="6 7" id="KW-0472">Membrane</keyword>
<name>A0A563VV99_9CYAN</name>
<keyword evidence="5 7" id="KW-1133">Transmembrane helix</keyword>
<proteinExistence type="predicted"/>
<reference evidence="8 9" key="1">
    <citation type="submission" date="2019-01" db="EMBL/GenBank/DDBJ databases">
        <authorList>
            <person name="Brito A."/>
        </authorList>
    </citation>
    <scope>NUCLEOTIDE SEQUENCE [LARGE SCALE GENOMIC DNA]</scope>
    <source>
        <strain evidence="8">1</strain>
    </source>
</reference>
<evidence type="ECO:0000256" key="2">
    <source>
        <dbReference type="ARBA" id="ARBA00022448"/>
    </source>
</evidence>
<keyword evidence="9" id="KW-1185">Reference proteome</keyword>
<evidence type="ECO:0000256" key="1">
    <source>
        <dbReference type="ARBA" id="ARBA00004651"/>
    </source>
</evidence>
<protein>
    <submittedName>
        <fullName evidence="8">Major facilitator family transporter</fullName>
    </submittedName>
</protein>
<evidence type="ECO:0000313" key="8">
    <source>
        <dbReference type="EMBL" id="VEP15201.1"/>
    </source>
</evidence>
<dbReference type="SUPFAM" id="SSF103473">
    <property type="entry name" value="MFS general substrate transporter"/>
    <property type="match status" value="1"/>
</dbReference>
<feature type="transmembrane region" description="Helical" evidence="7">
    <location>
        <begin position="41"/>
        <end position="58"/>
    </location>
</feature>
<evidence type="ECO:0000256" key="3">
    <source>
        <dbReference type="ARBA" id="ARBA00022475"/>
    </source>
</evidence>
<dbReference type="PANTHER" id="PTHR43266">
    <property type="entry name" value="MACROLIDE-EFFLUX PROTEIN"/>
    <property type="match status" value="1"/>
</dbReference>
<dbReference type="Proteomes" id="UP000320055">
    <property type="component" value="Unassembled WGS sequence"/>
</dbReference>
<dbReference type="EMBL" id="CAACVJ010000241">
    <property type="protein sequence ID" value="VEP15201.1"/>
    <property type="molecule type" value="Genomic_DNA"/>
</dbReference>
<feature type="transmembrane region" description="Helical" evidence="7">
    <location>
        <begin position="12"/>
        <end position="34"/>
    </location>
</feature>
<keyword evidence="2" id="KW-0813">Transport</keyword>
<dbReference type="InterPro" id="IPR036259">
    <property type="entry name" value="MFS_trans_sf"/>
</dbReference>
<evidence type="ECO:0000256" key="7">
    <source>
        <dbReference type="SAM" id="Phobius"/>
    </source>
</evidence>
<evidence type="ECO:0000256" key="6">
    <source>
        <dbReference type="ARBA" id="ARBA00023136"/>
    </source>
</evidence>
<evidence type="ECO:0000313" key="9">
    <source>
        <dbReference type="Proteomes" id="UP000320055"/>
    </source>
</evidence>
<keyword evidence="3" id="KW-1003">Cell membrane</keyword>
<feature type="transmembrane region" description="Helical" evidence="7">
    <location>
        <begin position="101"/>
        <end position="123"/>
    </location>
</feature>
<dbReference type="PANTHER" id="PTHR43266:SF2">
    <property type="entry name" value="MAJOR FACILITATOR SUPERFAMILY (MFS) PROFILE DOMAIN-CONTAINING PROTEIN"/>
    <property type="match status" value="1"/>
</dbReference>
<dbReference type="RefSeq" id="WP_186376188.1">
    <property type="nucleotide sequence ID" value="NZ_LR214054.1"/>
</dbReference>
<keyword evidence="4 7" id="KW-0812">Transmembrane</keyword>
<dbReference type="AlphaFoldDB" id="A0A563VV99"/>
<accession>A0A563VV99</accession>
<gene>
    <name evidence="8" type="ORF">H1P_3150002</name>
</gene>
<dbReference type="Gene3D" id="1.20.1250.20">
    <property type="entry name" value="MFS general substrate transporter like domains"/>
    <property type="match status" value="1"/>
</dbReference>
<evidence type="ECO:0000256" key="4">
    <source>
        <dbReference type="ARBA" id="ARBA00022692"/>
    </source>
</evidence>
<sequence length="186" mass="19500">MILARSGSNSQVLGAIFSAAGIGGVIGAVILSTWGGTKRRVNDMLVGFMGAGIAKIIFGLGQNLTVWIPAQLCSSLNYPLLGSSETALWMEAIPPELQGRVFAAVSLMLKIPGAIATLIAGLLSDRLFEPAMQSSNILNFLFAPIFGTNPGSGMALLYVISALAMFLIGIVGYKLPQLSQIEKSEI</sequence>